<keyword evidence="2 5" id="KW-0285">Flavoprotein</keyword>
<evidence type="ECO:0000313" key="7">
    <source>
        <dbReference type="EMBL" id="KDO13390.1"/>
    </source>
</evidence>
<accession>A0ABR4RVQ6</accession>
<reference evidence="7 8" key="1">
    <citation type="submission" date="2014-04" db="EMBL/GenBank/DDBJ databases">
        <title>Vibrio metecus sp. nov., a close relative of Vibrio cholerae isolated from coastal brackish ponds and clinical specimens.</title>
        <authorList>
            <person name="Kirchberger P.C."/>
            <person name="Turnsek M."/>
            <person name="Hunt D.E."/>
            <person name="Haley B.J."/>
            <person name="Colwell R."/>
            <person name="Polz M.F."/>
            <person name="Tarr C.L."/>
            <person name="Boucher Y."/>
        </authorList>
    </citation>
    <scope>NUCLEOTIDE SEQUENCE [LARGE SCALE GENOMIC DNA]</scope>
    <source>
        <strain evidence="8">PPCK-2014</strain>
    </source>
</reference>
<comment type="similarity">
    <text evidence="1 5">Belongs to the flavin oxidoreductase frp family.</text>
</comment>
<dbReference type="CDD" id="cd02146">
    <property type="entry name" value="NfsA-like"/>
    <property type="match status" value="1"/>
</dbReference>
<dbReference type="InterPro" id="IPR029479">
    <property type="entry name" value="Nitroreductase"/>
</dbReference>
<evidence type="ECO:0000256" key="2">
    <source>
        <dbReference type="ARBA" id="ARBA00022630"/>
    </source>
</evidence>
<protein>
    <submittedName>
        <fullName evidence="7">NADPH-flavin oxidoreductase</fullName>
    </submittedName>
</protein>
<dbReference type="PIRSF" id="PIRSF005426">
    <property type="entry name" value="Frp"/>
    <property type="match status" value="1"/>
</dbReference>
<evidence type="ECO:0000256" key="1">
    <source>
        <dbReference type="ARBA" id="ARBA00008366"/>
    </source>
</evidence>
<evidence type="ECO:0000259" key="6">
    <source>
        <dbReference type="Pfam" id="PF00881"/>
    </source>
</evidence>
<organism evidence="7 8">
    <name type="scientific">Vibrio metoecus</name>
    <dbReference type="NCBI Taxonomy" id="1481663"/>
    <lineage>
        <taxon>Bacteria</taxon>
        <taxon>Pseudomonadati</taxon>
        <taxon>Pseudomonadota</taxon>
        <taxon>Gammaproteobacteria</taxon>
        <taxon>Vibrionales</taxon>
        <taxon>Vibrionaceae</taxon>
        <taxon>Vibrio</taxon>
    </lineage>
</organism>
<evidence type="ECO:0000256" key="3">
    <source>
        <dbReference type="ARBA" id="ARBA00022643"/>
    </source>
</evidence>
<dbReference type="Proteomes" id="UP000027331">
    <property type="component" value="Unassembled WGS sequence"/>
</dbReference>
<name>A0ABR4RVQ6_VIBMT</name>
<feature type="domain" description="Nitroreductase" evidence="6">
    <location>
        <begin position="10"/>
        <end position="151"/>
    </location>
</feature>
<dbReference type="InterPro" id="IPR000415">
    <property type="entry name" value="Nitroreductase-like"/>
</dbReference>
<keyword evidence="5" id="KW-0521">NADP</keyword>
<keyword evidence="8" id="KW-1185">Reference proteome</keyword>
<dbReference type="Pfam" id="PF00881">
    <property type="entry name" value="Nitroreductase"/>
    <property type="match status" value="1"/>
</dbReference>
<dbReference type="NCBIfam" id="NF008033">
    <property type="entry name" value="PRK10765.1"/>
    <property type="match status" value="1"/>
</dbReference>
<comment type="caution">
    <text evidence="7">The sequence shown here is derived from an EMBL/GenBank/DDBJ whole genome shotgun (WGS) entry which is preliminary data.</text>
</comment>
<dbReference type="SUPFAM" id="SSF55469">
    <property type="entry name" value="FMN-dependent nitroreductase-like"/>
    <property type="match status" value="1"/>
</dbReference>
<evidence type="ECO:0000256" key="4">
    <source>
        <dbReference type="ARBA" id="ARBA00023002"/>
    </source>
</evidence>
<evidence type="ECO:0000313" key="8">
    <source>
        <dbReference type="Proteomes" id="UP000027331"/>
    </source>
</evidence>
<keyword evidence="3 5" id="KW-0288">FMN</keyword>
<dbReference type="PANTHER" id="PTHR43425">
    <property type="entry name" value="OXYGEN-INSENSITIVE NADPH NITROREDUCTASE"/>
    <property type="match status" value="1"/>
</dbReference>
<keyword evidence="4 5" id="KW-0560">Oxidoreductase</keyword>
<dbReference type="Gene3D" id="3.40.109.10">
    <property type="entry name" value="NADH Oxidase"/>
    <property type="match status" value="1"/>
</dbReference>
<proteinExistence type="inferred from homology"/>
<gene>
    <name evidence="7" type="ORF">DP83_17940</name>
</gene>
<dbReference type="PANTHER" id="PTHR43425:SF2">
    <property type="entry name" value="OXYGEN-INSENSITIVE NADPH NITROREDUCTASE"/>
    <property type="match status" value="1"/>
</dbReference>
<evidence type="ECO:0000256" key="5">
    <source>
        <dbReference type="PIRNR" id="PIRNR005426"/>
    </source>
</evidence>
<dbReference type="EMBL" id="JJMN01000068">
    <property type="protein sequence ID" value="KDO13390.1"/>
    <property type="molecule type" value="Genomic_DNA"/>
</dbReference>
<sequence length="241" mass="26778">MNPVIDTIFSHRSIRAFTQEPISATQLETIIASGIAASSSSLLQVISVIRVSDDSMREQLAKLAGNQAYVASASEFLVFCIDYQRHYALNPNVKPEFMELTLIGAVDAGIMAQNCLLAAESMGLGGVYIGGLRNSPNEVDALLNLPPYTAIIVWNRSLGHPAQDPELKPRLAPKVILHENHYQPLNRDDVAEYDRTMVEYYQKRSGNPKQQGWSEQITAKLSEESRPFMLSYLQRKGLALK</sequence>
<dbReference type="InterPro" id="IPR016446">
    <property type="entry name" value="Flavin_OxRdtase_Frp"/>
</dbReference>